<evidence type="ECO:0000256" key="1">
    <source>
        <dbReference type="SAM" id="Phobius"/>
    </source>
</evidence>
<organism evidence="2 3">
    <name type="scientific">Velamenicoccus archaeovorus</name>
    <dbReference type="NCBI Taxonomy" id="1930593"/>
    <lineage>
        <taxon>Bacteria</taxon>
        <taxon>Pseudomonadati</taxon>
        <taxon>Candidatus Omnitrophota</taxon>
        <taxon>Candidatus Velamenicoccus</taxon>
    </lineage>
</organism>
<proteinExistence type="predicted"/>
<dbReference type="Proteomes" id="UP000287243">
    <property type="component" value="Chromosome"/>
</dbReference>
<keyword evidence="1" id="KW-0472">Membrane</keyword>
<sequence>MTGPSLQVVSPILLHMRFFLIKGVVFIAGGVLMSLEIAASRALAPYYGSTIFVWSSLISVLLTALACGYYVGGVWRTGNLLMPSGRPCCWGPGF</sequence>
<evidence type="ECO:0000313" key="3">
    <source>
        <dbReference type="Proteomes" id="UP000287243"/>
    </source>
</evidence>
<accession>A0A410P5D0</accession>
<keyword evidence="3" id="KW-1185">Reference proteome</keyword>
<gene>
    <name evidence="2" type="ORF">BU251_06570</name>
</gene>
<evidence type="ECO:0000313" key="2">
    <source>
        <dbReference type="EMBL" id="QAT17405.1"/>
    </source>
</evidence>
<name>A0A410P5D0_VELA1</name>
<keyword evidence="1" id="KW-1133">Transmembrane helix</keyword>
<reference evidence="2 3" key="1">
    <citation type="submission" date="2017-01" db="EMBL/GenBank/DDBJ databases">
        <title>First insights into the biology of 'candidatus Vampirococcus archaeovorus'.</title>
        <authorList>
            <person name="Kizina J."/>
            <person name="Jordan S."/>
            <person name="Stueber K."/>
            <person name="Reinhardt R."/>
            <person name="Harder J."/>
        </authorList>
    </citation>
    <scope>NUCLEOTIDE SEQUENCE [LARGE SCALE GENOMIC DNA]</scope>
    <source>
        <strain evidence="2 3">LiM</strain>
    </source>
</reference>
<keyword evidence="1" id="KW-0812">Transmembrane</keyword>
<feature type="transmembrane region" description="Helical" evidence="1">
    <location>
        <begin position="20"/>
        <end position="39"/>
    </location>
</feature>
<feature type="transmembrane region" description="Helical" evidence="1">
    <location>
        <begin position="51"/>
        <end position="72"/>
    </location>
</feature>
<protein>
    <submittedName>
        <fullName evidence="2">Uncharacterized protein</fullName>
    </submittedName>
</protein>
<dbReference type="KEGG" id="vai:BU251_06570"/>
<dbReference type="AlphaFoldDB" id="A0A410P5D0"/>
<dbReference type="EMBL" id="CP019384">
    <property type="protein sequence ID" value="QAT17405.1"/>
    <property type="molecule type" value="Genomic_DNA"/>
</dbReference>